<evidence type="ECO:0000256" key="1">
    <source>
        <dbReference type="SAM" id="Coils"/>
    </source>
</evidence>
<dbReference type="PANTHER" id="PTHR14136:SF17">
    <property type="entry name" value="BTB_POZ DOMAIN-CONTAINING PROTEIN KCTD9"/>
    <property type="match status" value="1"/>
</dbReference>
<dbReference type="OrthoDB" id="233093at2"/>
<dbReference type="InterPro" id="IPR018683">
    <property type="entry name" value="DUF2169"/>
</dbReference>
<reference evidence="3 4" key="1">
    <citation type="submission" date="2018-03" db="EMBL/GenBank/DDBJ databases">
        <title>Draft Genome Sequences of the Obligatory Marine Myxobacteria Enhygromyxa salina SWB005.</title>
        <authorList>
            <person name="Poehlein A."/>
            <person name="Moghaddam J.A."/>
            <person name="Harms H."/>
            <person name="Alanjari M."/>
            <person name="Koenig G.M."/>
            <person name="Daniel R."/>
            <person name="Schaeberle T.F."/>
        </authorList>
    </citation>
    <scope>NUCLEOTIDE SEQUENCE [LARGE SCALE GENOMIC DNA]</scope>
    <source>
        <strain evidence="3 4">SWB005</strain>
    </source>
</reference>
<protein>
    <submittedName>
        <fullName evidence="3">Secreted effector protein pipB2</fullName>
    </submittedName>
</protein>
<feature type="domain" description="DUF2169" evidence="2">
    <location>
        <begin position="26"/>
        <end position="311"/>
    </location>
</feature>
<evidence type="ECO:0000313" key="4">
    <source>
        <dbReference type="Proteomes" id="UP000237968"/>
    </source>
</evidence>
<organism evidence="3 4">
    <name type="scientific">Enhygromyxa salina</name>
    <dbReference type="NCBI Taxonomy" id="215803"/>
    <lineage>
        <taxon>Bacteria</taxon>
        <taxon>Pseudomonadati</taxon>
        <taxon>Myxococcota</taxon>
        <taxon>Polyangia</taxon>
        <taxon>Nannocystales</taxon>
        <taxon>Nannocystaceae</taxon>
        <taxon>Enhygromyxa</taxon>
    </lineage>
</organism>
<dbReference type="InterPro" id="IPR051082">
    <property type="entry name" value="Pentapeptide-BTB/POZ_domain"/>
</dbReference>
<dbReference type="InterPro" id="IPR001646">
    <property type="entry name" value="5peptide_repeat"/>
</dbReference>
<dbReference type="Pfam" id="PF09937">
    <property type="entry name" value="DUF2169"/>
    <property type="match status" value="1"/>
</dbReference>
<sequence length="903" mass="98311">MKVFKPGQLAILTRCFEHGRRFYMGVSALSFIPLGRTDAMLHEVAMWKFVAERLGAEGALDAMIPKSRGEFLVNGSAYAPGGQPQAAFAVRARVGPIQKDLAVYGDRYWTGRSATQPRPFTEMPIDWAHAFGGEGYAKNPHGKGTAEVEIEGVPIVPLPNIEAPGDPITSPHDRPDPAGFGPLDISWPQRNALAGTYDQHWLENLFPGFAADVNWELHNIASPDQRREGFWEGGERYRFDNLHPSKVVEGELPRFRARVFVSRSHQIGEPRPPAPEVKAKLKQAPERIDEIPLALQTLWFFPDAEVAVLIWSGSTLIAEEQGEDILHLLVAAEHQGRPRELEHYRQCMAARLDPEHGPIASLRDEELVPEDLGPVPSPLDEDEELAKFENFAAHNLHRRRVEATEEARAIVAGHGLDPDIHGPLAVPPFPDPPKIQDAAAMMAKAQEDAAKLKEDLEAKAAKAQADIDKIIDEAKVEGFTSETLHEEQAGPGKVGPPVWTAAYLLGMLQELAMQSRAAGTINDELEEMIVNEELLARWREAERQQREAYHLQAHLQHPAPAMPAELVEPTRERVRQAIAAGEDFATLNLTGADLSGMDLSGADLSGAYLESARLEHTNLSKAKLDKAVLAHASLLGTRLDGASLVNVNLGRSKIEGASFADADLSRSILFEAAVSGASFERASLAGVTFNGARFEQVNARGMKAETAVLAKTTFTATDFGGAVLDKCVVLENDLRGSSFEGASLVAATFLSSDLREVGFRGARLDNARFVEATKLDKAVFTEASLVAANLRGMSLRGADFRKATLDRADLSEADLADAKLYQVVARETNFGAADLRNAEMMSGNFMAASFARAAIYGADLRGANLHAADMARVRSDETVQLGEALLTKVRIHPRHVAEGEPSP</sequence>
<evidence type="ECO:0000259" key="2">
    <source>
        <dbReference type="Pfam" id="PF09937"/>
    </source>
</evidence>
<feature type="coiled-coil region" evidence="1">
    <location>
        <begin position="435"/>
        <end position="473"/>
    </location>
</feature>
<proteinExistence type="predicted"/>
<keyword evidence="1" id="KW-0175">Coiled coil</keyword>
<dbReference type="Proteomes" id="UP000237968">
    <property type="component" value="Unassembled WGS sequence"/>
</dbReference>
<dbReference type="RefSeq" id="WP_106393187.1">
    <property type="nucleotide sequence ID" value="NZ_PVNK01000169.1"/>
</dbReference>
<dbReference type="Pfam" id="PF00805">
    <property type="entry name" value="Pentapeptide"/>
    <property type="match status" value="5"/>
</dbReference>
<dbReference type="EMBL" id="PVNK01000169">
    <property type="protein sequence ID" value="PRP95519.1"/>
    <property type="molecule type" value="Genomic_DNA"/>
</dbReference>
<dbReference type="Gene3D" id="2.160.20.80">
    <property type="entry name" value="E3 ubiquitin-protein ligase SopA"/>
    <property type="match status" value="2"/>
</dbReference>
<dbReference type="PANTHER" id="PTHR14136">
    <property type="entry name" value="BTB_POZ DOMAIN-CONTAINING PROTEIN KCTD9"/>
    <property type="match status" value="1"/>
</dbReference>
<dbReference type="AlphaFoldDB" id="A0A2S9XRM6"/>
<evidence type="ECO:0000313" key="3">
    <source>
        <dbReference type="EMBL" id="PRP95519.1"/>
    </source>
</evidence>
<gene>
    <name evidence="3" type="primary">pipB2_2</name>
    <name evidence="3" type="ORF">ENSA5_38720</name>
</gene>
<keyword evidence="4" id="KW-1185">Reference proteome</keyword>
<accession>A0A2S9XRM6</accession>
<name>A0A2S9XRM6_9BACT</name>
<comment type="caution">
    <text evidence="3">The sequence shown here is derived from an EMBL/GenBank/DDBJ whole genome shotgun (WGS) entry which is preliminary data.</text>
</comment>
<dbReference type="SUPFAM" id="SSF141571">
    <property type="entry name" value="Pentapeptide repeat-like"/>
    <property type="match status" value="2"/>
</dbReference>